<accession>A0A2H1YHN7</accession>
<gene>
    <name evidence="2" type="ORF">TNO020_430030</name>
</gene>
<dbReference type="Proteomes" id="UP000234211">
    <property type="component" value="Unassembled WGS sequence"/>
</dbReference>
<feature type="chain" id="PRO_5013554251" evidence="1">
    <location>
        <begin position="22"/>
        <end position="288"/>
    </location>
</feature>
<keyword evidence="2" id="KW-0449">Lipoprotein</keyword>
<feature type="signal peptide" evidence="1">
    <location>
        <begin position="1"/>
        <end position="21"/>
    </location>
</feature>
<dbReference type="AlphaFoldDB" id="A0A2H1YHN7"/>
<keyword evidence="1" id="KW-0732">Signal</keyword>
<evidence type="ECO:0000313" key="3">
    <source>
        <dbReference type="Proteomes" id="UP000234211"/>
    </source>
</evidence>
<keyword evidence="3" id="KW-1185">Reference proteome</keyword>
<dbReference type="EMBL" id="OENF01000038">
    <property type="protein sequence ID" value="SOS75026.1"/>
    <property type="molecule type" value="Genomic_DNA"/>
</dbReference>
<protein>
    <submittedName>
        <fullName evidence="2">Probable lipoprotein</fullName>
    </submittedName>
</protein>
<dbReference type="OrthoDB" id="1453995at2"/>
<dbReference type="RefSeq" id="WP_101917648.1">
    <property type="nucleotide sequence ID" value="NZ_OENF01000038.1"/>
</dbReference>
<sequence length="288" mass="31065">MKTFKITIFFIVAILAFSACQEDQDFTTVDKNGPSIVGFQESSKTISHFEDKGAVVSKIPVAYLGGGDGQFLKKDVDLTIAVIADKSSAKEGTEFSLATKKVTLKAGAEFVELPLTVNTGSLDLSKPSNVVLQISSSDPQTVVAAKNGQVSITFVGCKANVEDFTYDNKMVGAEYDGTPTLRDYPAEPIILHDGTPNLYRTATTFRWGVGSLTPTAKYDGFVFEVICGDVFIKKQSLGAVYSNQVESLDGDESTPAGKVDADGNITIEYRVIVSDGRFRKVKSTYTKN</sequence>
<dbReference type="PROSITE" id="PS51257">
    <property type="entry name" value="PROKAR_LIPOPROTEIN"/>
    <property type="match status" value="1"/>
</dbReference>
<name>A0A2H1YHN7_9FLAO</name>
<evidence type="ECO:0000313" key="2">
    <source>
        <dbReference type="EMBL" id="SOS75026.1"/>
    </source>
</evidence>
<organism evidence="2 3">
    <name type="scientific">Tenacibaculum piscium</name>
    <dbReference type="NCBI Taxonomy" id="1458515"/>
    <lineage>
        <taxon>Bacteria</taxon>
        <taxon>Pseudomonadati</taxon>
        <taxon>Bacteroidota</taxon>
        <taxon>Flavobacteriia</taxon>
        <taxon>Flavobacteriales</taxon>
        <taxon>Flavobacteriaceae</taxon>
        <taxon>Tenacibaculum</taxon>
    </lineage>
</organism>
<evidence type="ECO:0000256" key="1">
    <source>
        <dbReference type="SAM" id="SignalP"/>
    </source>
</evidence>
<proteinExistence type="predicted"/>
<reference evidence="3" key="1">
    <citation type="submission" date="2017-11" db="EMBL/GenBank/DDBJ databases">
        <authorList>
            <person name="Duchaud E."/>
        </authorList>
    </citation>
    <scope>NUCLEOTIDE SEQUENCE [LARGE SCALE GENOMIC DNA]</scope>
    <source>
        <strain evidence="3">Tenacibaculum sp. TNO020</strain>
    </source>
</reference>